<accession>A0A1M6APN1</accession>
<evidence type="ECO:0000313" key="3">
    <source>
        <dbReference type="Proteomes" id="UP000184442"/>
    </source>
</evidence>
<gene>
    <name evidence="2" type="ORF">SAMN02745176_00043</name>
</gene>
<protein>
    <recommendedName>
        <fullName evidence="1">DUF1659 domain-containing protein</fullName>
    </recommendedName>
</protein>
<name>A0A1M6APN1_9FIRM</name>
<proteinExistence type="predicted"/>
<dbReference type="AlphaFoldDB" id="A0A1M6APN1"/>
<sequence length="73" mass="8046">MAVQAEVKSVKLQIKYLGEVVNGRQTYITKTYNRVKPNAQNQDIYDVGKIIAGLQTNPLYGISKSEDSGLSEA</sequence>
<organism evidence="2 3">
    <name type="scientific">Lutispora thermophila DSM 19022</name>
    <dbReference type="NCBI Taxonomy" id="1122184"/>
    <lineage>
        <taxon>Bacteria</taxon>
        <taxon>Bacillati</taxon>
        <taxon>Bacillota</taxon>
        <taxon>Clostridia</taxon>
        <taxon>Lutisporales</taxon>
        <taxon>Lutisporaceae</taxon>
        <taxon>Lutispora</taxon>
    </lineage>
</organism>
<feature type="domain" description="DUF1659" evidence="1">
    <location>
        <begin position="2"/>
        <end position="72"/>
    </location>
</feature>
<evidence type="ECO:0000259" key="1">
    <source>
        <dbReference type="Pfam" id="PF07872"/>
    </source>
</evidence>
<dbReference type="Pfam" id="PF07872">
    <property type="entry name" value="DUF1659"/>
    <property type="match status" value="1"/>
</dbReference>
<dbReference type="Proteomes" id="UP000184442">
    <property type="component" value="Unassembled WGS sequence"/>
</dbReference>
<dbReference type="InterPro" id="IPR012454">
    <property type="entry name" value="DUF1659"/>
</dbReference>
<keyword evidence="3" id="KW-1185">Reference proteome</keyword>
<dbReference type="EMBL" id="FQZS01000003">
    <property type="protein sequence ID" value="SHI38357.1"/>
    <property type="molecule type" value="Genomic_DNA"/>
</dbReference>
<dbReference type="RefSeq" id="WP_073023304.1">
    <property type="nucleotide sequence ID" value="NZ_FQZS01000003.1"/>
</dbReference>
<reference evidence="2 3" key="1">
    <citation type="submission" date="2016-11" db="EMBL/GenBank/DDBJ databases">
        <authorList>
            <person name="Jaros S."/>
            <person name="Januszkiewicz K."/>
            <person name="Wedrychowicz H."/>
        </authorList>
    </citation>
    <scope>NUCLEOTIDE SEQUENCE [LARGE SCALE GENOMIC DNA]</scope>
    <source>
        <strain evidence="2 3">DSM 19022</strain>
    </source>
</reference>
<dbReference type="STRING" id="1122184.SAMN02745176_00043"/>
<dbReference type="OrthoDB" id="1954703at2"/>
<evidence type="ECO:0000313" key="2">
    <source>
        <dbReference type="EMBL" id="SHI38357.1"/>
    </source>
</evidence>